<reference evidence="3 4" key="1">
    <citation type="journal article" date="2016" name="Nat. Commun.">
        <title>Thousands of microbial genomes shed light on interconnected biogeochemical processes in an aquifer system.</title>
        <authorList>
            <person name="Anantharaman K."/>
            <person name="Brown C.T."/>
            <person name="Hug L.A."/>
            <person name="Sharon I."/>
            <person name="Castelle C.J."/>
            <person name="Probst A.J."/>
            <person name="Thomas B.C."/>
            <person name="Singh A."/>
            <person name="Wilkins M.J."/>
            <person name="Karaoz U."/>
            <person name="Brodie E.L."/>
            <person name="Williams K.H."/>
            <person name="Hubbard S.S."/>
            <person name="Banfield J.F."/>
        </authorList>
    </citation>
    <scope>NUCLEOTIDE SEQUENCE [LARGE SCALE GENOMIC DNA]</scope>
</reference>
<dbReference type="Gene3D" id="2.50.20.10">
    <property type="entry name" value="Lipoprotein localisation LolA/LolB/LppX"/>
    <property type="match status" value="1"/>
</dbReference>
<name>A0A1F6GD94_9PROT</name>
<evidence type="ECO:0000256" key="1">
    <source>
        <dbReference type="ARBA" id="ARBA00022729"/>
    </source>
</evidence>
<dbReference type="InterPro" id="IPR029046">
    <property type="entry name" value="LolA/LolB/LppX"/>
</dbReference>
<keyword evidence="1" id="KW-0732">Signal</keyword>
<protein>
    <recommendedName>
        <fullName evidence="2">Uncharacterized protein TP-0789 domain-containing protein</fullName>
    </recommendedName>
</protein>
<dbReference type="Proteomes" id="UP000178449">
    <property type="component" value="Unassembled WGS sequence"/>
</dbReference>
<dbReference type="InterPro" id="IPR033399">
    <property type="entry name" value="TP_0789-like"/>
</dbReference>
<dbReference type="Pfam" id="PF17131">
    <property type="entry name" value="LolA_like"/>
    <property type="match status" value="1"/>
</dbReference>
<dbReference type="SUPFAM" id="SSF89392">
    <property type="entry name" value="Prokaryotic lipoproteins and lipoprotein localization factors"/>
    <property type="match status" value="1"/>
</dbReference>
<evidence type="ECO:0000259" key="2">
    <source>
        <dbReference type="Pfam" id="PF17131"/>
    </source>
</evidence>
<dbReference type="CDD" id="cd16329">
    <property type="entry name" value="LolA_like"/>
    <property type="match status" value="1"/>
</dbReference>
<accession>A0A1F6GD94</accession>
<dbReference type="AlphaFoldDB" id="A0A1F6GD94"/>
<organism evidence="3 4">
    <name type="scientific">Candidatus Lambdaproteobacteria bacterium RIFOXYD2_FULL_50_16</name>
    <dbReference type="NCBI Taxonomy" id="1817772"/>
    <lineage>
        <taxon>Bacteria</taxon>
        <taxon>Pseudomonadati</taxon>
        <taxon>Pseudomonadota</taxon>
        <taxon>Candidatus Lambdaproteobacteria</taxon>
    </lineage>
</organism>
<evidence type="ECO:0000313" key="4">
    <source>
        <dbReference type="Proteomes" id="UP000178449"/>
    </source>
</evidence>
<sequence length="259" mass="29666">MFGSRFAYWQVFLLLFGLTCLNPGPLLAAEKAPNLDKVVAFLDQLFRSKTSISSIEMEVTTPNWERSMTMELYTAGMDKTFVRIHSPKKDKGVATLRVSAEMWNYFPKINKVMKVPPSMMMSSWMGSDFTNDDLVKETSLLEDYNAKMLPPDVLNPQVLSVELTPKANTATVWGKIVILGDKDTWIPFEEVFYDEKGQAMRVMKLLEVKKFGDKTMPSVMEIVPLNKEGHKTRIVYKSAQFDIKLPEDTFSLRNLQRQQ</sequence>
<gene>
    <name evidence="3" type="ORF">A2527_12305</name>
</gene>
<dbReference type="STRING" id="1817772.A2527_12305"/>
<dbReference type="EMBL" id="MFNE01000019">
    <property type="protein sequence ID" value="OGG96093.1"/>
    <property type="molecule type" value="Genomic_DNA"/>
</dbReference>
<comment type="caution">
    <text evidence="3">The sequence shown here is derived from an EMBL/GenBank/DDBJ whole genome shotgun (WGS) entry which is preliminary data.</text>
</comment>
<feature type="domain" description="Uncharacterized protein TP-0789" evidence="2">
    <location>
        <begin position="77"/>
        <end position="257"/>
    </location>
</feature>
<proteinExistence type="predicted"/>
<evidence type="ECO:0000313" key="3">
    <source>
        <dbReference type="EMBL" id="OGG96093.1"/>
    </source>
</evidence>